<protein>
    <recommendedName>
        <fullName evidence="3">Addiction module component CHP02574 family protein</fullName>
    </recommendedName>
</protein>
<keyword evidence="2" id="KW-1185">Reference proteome</keyword>
<organism evidence="1 2">
    <name type="scientific">Halpernia frigidisoli</name>
    <dbReference type="NCBI Taxonomy" id="1125876"/>
    <lineage>
        <taxon>Bacteria</taxon>
        <taxon>Pseudomonadati</taxon>
        <taxon>Bacteroidota</taxon>
        <taxon>Flavobacteriia</taxon>
        <taxon>Flavobacteriales</taxon>
        <taxon>Weeksellaceae</taxon>
        <taxon>Chryseobacterium group</taxon>
        <taxon>Halpernia</taxon>
    </lineage>
</organism>
<proteinExistence type="predicted"/>
<evidence type="ECO:0000313" key="2">
    <source>
        <dbReference type="Proteomes" id="UP000198931"/>
    </source>
</evidence>
<dbReference type="AlphaFoldDB" id="A0A1I3HP97"/>
<dbReference type="OrthoDB" id="798979at2"/>
<accession>A0A1I3HP97</accession>
<evidence type="ECO:0000313" key="1">
    <source>
        <dbReference type="EMBL" id="SFI37598.1"/>
    </source>
</evidence>
<dbReference type="Proteomes" id="UP000198931">
    <property type="component" value="Unassembled WGS sequence"/>
</dbReference>
<dbReference type="RefSeq" id="WP_090080728.1">
    <property type="nucleotide sequence ID" value="NZ_FOQT01000004.1"/>
</dbReference>
<reference evidence="1 2" key="1">
    <citation type="submission" date="2016-10" db="EMBL/GenBank/DDBJ databases">
        <authorList>
            <person name="de Groot N.N."/>
        </authorList>
    </citation>
    <scope>NUCLEOTIDE SEQUENCE [LARGE SCALE GENOMIC DNA]</scope>
    <source>
        <strain evidence="1 2">DSM 26000</strain>
    </source>
</reference>
<evidence type="ECO:0008006" key="3">
    <source>
        <dbReference type="Google" id="ProtNLM"/>
    </source>
</evidence>
<dbReference type="STRING" id="1125876.SAMN05443292_2323"/>
<gene>
    <name evidence="1" type="ORF">SAMN05443292_2323</name>
</gene>
<dbReference type="EMBL" id="FOQT01000004">
    <property type="protein sequence ID" value="SFI37598.1"/>
    <property type="molecule type" value="Genomic_DNA"/>
</dbReference>
<sequence>MTLQYILDTKGNKTGVFIPIDEWESLTEKYNVSFEDEILDFKIPEWHKRILDERLEDYYKNPQNVKKFDDLLKSKGEKYKL</sequence>
<name>A0A1I3HP97_9FLAO</name>